<evidence type="ECO:0000313" key="1">
    <source>
        <dbReference type="EMBL" id="OAM20032.1"/>
    </source>
</evidence>
<gene>
    <name evidence="1" type="ORF">A7P90_04425</name>
</gene>
<reference evidence="2" key="1">
    <citation type="submission" date="2016-05" db="EMBL/GenBank/DDBJ databases">
        <title>Draft genome of Corynebacterium afermentans subsp. afermentans LCDC 88199T.</title>
        <authorList>
            <person name="Bernier A.-M."/>
            <person name="Bernard K."/>
        </authorList>
    </citation>
    <scope>NUCLEOTIDE SEQUENCE [LARGE SCALE GENOMIC DNA]</scope>
    <source>
        <strain evidence="2">NML04-0072</strain>
    </source>
</reference>
<dbReference type="EMBL" id="LXSG01000026">
    <property type="protein sequence ID" value="OAM20032.1"/>
    <property type="molecule type" value="Genomic_DNA"/>
</dbReference>
<sequence>MAMVYLDWNPDDEHSGDVQVDRAYDLSSILLSYNGLTVRLDGHQAFVIMQGLAEVLNYELLERAPGEEDDA</sequence>
<proteinExistence type="predicted"/>
<protein>
    <submittedName>
        <fullName evidence="1">Uncharacterized protein</fullName>
    </submittedName>
</protein>
<name>A0A1A9RLA1_EIKCO</name>
<comment type="caution">
    <text evidence="1">The sequence shown here is derived from an EMBL/GenBank/DDBJ whole genome shotgun (WGS) entry which is preliminary data.</text>
</comment>
<dbReference type="AlphaFoldDB" id="A0A1A9RLA1"/>
<evidence type="ECO:0000313" key="2">
    <source>
        <dbReference type="Proteomes" id="UP000077589"/>
    </source>
</evidence>
<accession>A0A1A9RLA1</accession>
<organism evidence="1 2">
    <name type="scientific">Eikenella corrodens</name>
    <dbReference type="NCBI Taxonomy" id="539"/>
    <lineage>
        <taxon>Bacteria</taxon>
        <taxon>Pseudomonadati</taxon>
        <taxon>Pseudomonadota</taxon>
        <taxon>Betaproteobacteria</taxon>
        <taxon>Neisseriales</taxon>
        <taxon>Neisseriaceae</taxon>
        <taxon>Eikenella</taxon>
    </lineage>
</organism>
<dbReference type="Proteomes" id="UP000077589">
    <property type="component" value="Unassembled WGS sequence"/>
</dbReference>